<comment type="caution">
    <text evidence="2">The sequence shown here is derived from an EMBL/GenBank/DDBJ whole genome shotgun (WGS) entry which is preliminary data.</text>
</comment>
<protein>
    <recommendedName>
        <fullName evidence="1">Putative restriction endonuclease domain-containing protein</fullName>
    </recommendedName>
</protein>
<evidence type="ECO:0000313" key="3">
    <source>
        <dbReference type="Proteomes" id="UP000321513"/>
    </source>
</evidence>
<proteinExistence type="predicted"/>
<dbReference type="PANTHER" id="PTHR36558:SF1">
    <property type="entry name" value="RESTRICTION ENDONUCLEASE DOMAIN-CONTAINING PROTEIN-RELATED"/>
    <property type="match status" value="1"/>
</dbReference>
<dbReference type="InterPro" id="IPR008538">
    <property type="entry name" value="Uma2"/>
</dbReference>
<dbReference type="PANTHER" id="PTHR36558">
    <property type="entry name" value="GLR1098 PROTEIN"/>
    <property type="match status" value="1"/>
</dbReference>
<gene>
    <name evidence="2" type="ORF">SAE01_22680</name>
</gene>
<dbReference type="CDD" id="cd06260">
    <property type="entry name" value="DUF820-like"/>
    <property type="match status" value="1"/>
</dbReference>
<evidence type="ECO:0000313" key="2">
    <source>
        <dbReference type="EMBL" id="GEO09772.1"/>
    </source>
</evidence>
<dbReference type="Proteomes" id="UP000321513">
    <property type="component" value="Unassembled WGS sequence"/>
</dbReference>
<dbReference type="OrthoDB" id="675543at2"/>
<sequence length="188" mass="22135">MQQVTDTDKNYSLEEYLKLDETGMSRHEFYHGKIFTMPGETLLHNEICISILMQLTSLLLPRGWKTYIENVKVKIENEDIYLYPDIVVMNPKEEDTKSSKNYVINKPCLIAEVLSDSTRKYDSIDKFIQYQKISSLRYYLLVEPEKHVVIFYEKDENGEWSAKTFTEMDEVIALPFFITQITLADIYS</sequence>
<feature type="domain" description="Putative restriction endonuclease" evidence="1">
    <location>
        <begin position="13"/>
        <end position="177"/>
    </location>
</feature>
<keyword evidence="3" id="KW-1185">Reference proteome</keyword>
<dbReference type="RefSeq" id="WP_147203882.1">
    <property type="nucleotide sequence ID" value="NZ_BJYT01000007.1"/>
</dbReference>
<accession>A0A512BCT5</accession>
<dbReference type="AlphaFoldDB" id="A0A512BCT5"/>
<dbReference type="Gene3D" id="3.90.1570.10">
    <property type="entry name" value="tt1808, chain A"/>
    <property type="match status" value="1"/>
</dbReference>
<dbReference type="Pfam" id="PF05685">
    <property type="entry name" value="Uma2"/>
    <property type="match status" value="1"/>
</dbReference>
<name>A0A512BCT5_9BACT</name>
<dbReference type="InterPro" id="IPR012296">
    <property type="entry name" value="Nuclease_put_TT1808"/>
</dbReference>
<dbReference type="SUPFAM" id="SSF52980">
    <property type="entry name" value="Restriction endonuclease-like"/>
    <property type="match status" value="1"/>
</dbReference>
<organism evidence="2 3">
    <name type="scientific">Segetibacter aerophilus</name>
    <dbReference type="NCBI Taxonomy" id="670293"/>
    <lineage>
        <taxon>Bacteria</taxon>
        <taxon>Pseudomonadati</taxon>
        <taxon>Bacteroidota</taxon>
        <taxon>Chitinophagia</taxon>
        <taxon>Chitinophagales</taxon>
        <taxon>Chitinophagaceae</taxon>
        <taxon>Segetibacter</taxon>
    </lineage>
</organism>
<evidence type="ECO:0000259" key="1">
    <source>
        <dbReference type="Pfam" id="PF05685"/>
    </source>
</evidence>
<reference evidence="2 3" key="1">
    <citation type="submission" date="2019-07" db="EMBL/GenBank/DDBJ databases">
        <title>Whole genome shotgun sequence of Segetibacter aerophilus NBRC 106135.</title>
        <authorList>
            <person name="Hosoyama A."/>
            <person name="Uohara A."/>
            <person name="Ohji S."/>
            <person name="Ichikawa N."/>
        </authorList>
    </citation>
    <scope>NUCLEOTIDE SEQUENCE [LARGE SCALE GENOMIC DNA]</scope>
    <source>
        <strain evidence="2 3">NBRC 106135</strain>
    </source>
</reference>
<dbReference type="EMBL" id="BJYT01000007">
    <property type="protein sequence ID" value="GEO09772.1"/>
    <property type="molecule type" value="Genomic_DNA"/>
</dbReference>
<dbReference type="InterPro" id="IPR011335">
    <property type="entry name" value="Restrct_endonuc-II-like"/>
</dbReference>